<comment type="caution">
    <text evidence="1">The sequence shown here is derived from an EMBL/GenBank/DDBJ whole genome shotgun (WGS) entry which is preliminary data.</text>
</comment>
<sequence length="88" mass="10113">MTIVHHPLLPDLSSRADYVEIRHCLILPRFRLYQRDILLCRSEDTLLGFQELATSSIATAAAPRSFAANVSHFYVMLSRRRPVSILHH</sequence>
<evidence type="ECO:0000313" key="2">
    <source>
        <dbReference type="Proteomes" id="UP001341840"/>
    </source>
</evidence>
<reference evidence="1 2" key="1">
    <citation type="journal article" date="2023" name="Plants (Basel)">
        <title>Bridging the Gap: Combining Genomics and Transcriptomics Approaches to Understand Stylosanthes scabra, an Orphan Legume from the Brazilian Caatinga.</title>
        <authorList>
            <person name="Ferreira-Neto J.R.C."/>
            <person name="da Silva M.D."/>
            <person name="Binneck E."/>
            <person name="de Melo N.F."/>
            <person name="da Silva R.H."/>
            <person name="de Melo A.L.T.M."/>
            <person name="Pandolfi V."/>
            <person name="Bustamante F.O."/>
            <person name="Brasileiro-Vidal A.C."/>
            <person name="Benko-Iseppon A.M."/>
        </authorList>
    </citation>
    <scope>NUCLEOTIDE SEQUENCE [LARGE SCALE GENOMIC DNA]</scope>
    <source>
        <tissue evidence="1">Leaves</tissue>
    </source>
</reference>
<dbReference type="EMBL" id="JASCZI010001393">
    <property type="protein sequence ID" value="MED6114883.1"/>
    <property type="molecule type" value="Genomic_DNA"/>
</dbReference>
<evidence type="ECO:0000313" key="1">
    <source>
        <dbReference type="EMBL" id="MED6114883.1"/>
    </source>
</evidence>
<protein>
    <submittedName>
        <fullName evidence="1">Uncharacterized protein</fullName>
    </submittedName>
</protein>
<accession>A0ABU6QTI1</accession>
<name>A0ABU6QTI1_9FABA</name>
<gene>
    <name evidence="1" type="ORF">PIB30_084886</name>
</gene>
<dbReference type="Proteomes" id="UP001341840">
    <property type="component" value="Unassembled WGS sequence"/>
</dbReference>
<organism evidence="1 2">
    <name type="scientific">Stylosanthes scabra</name>
    <dbReference type="NCBI Taxonomy" id="79078"/>
    <lineage>
        <taxon>Eukaryota</taxon>
        <taxon>Viridiplantae</taxon>
        <taxon>Streptophyta</taxon>
        <taxon>Embryophyta</taxon>
        <taxon>Tracheophyta</taxon>
        <taxon>Spermatophyta</taxon>
        <taxon>Magnoliopsida</taxon>
        <taxon>eudicotyledons</taxon>
        <taxon>Gunneridae</taxon>
        <taxon>Pentapetalae</taxon>
        <taxon>rosids</taxon>
        <taxon>fabids</taxon>
        <taxon>Fabales</taxon>
        <taxon>Fabaceae</taxon>
        <taxon>Papilionoideae</taxon>
        <taxon>50 kb inversion clade</taxon>
        <taxon>dalbergioids sensu lato</taxon>
        <taxon>Dalbergieae</taxon>
        <taxon>Pterocarpus clade</taxon>
        <taxon>Stylosanthes</taxon>
    </lineage>
</organism>
<proteinExistence type="predicted"/>
<keyword evidence="2" id="KW-1185">Reference proteome</keyword>